<dbReference type="PATRIC" id="fig|171383.3.peg.976"/>
<keyword evidence="1" id="KW-0812">Transmembrane</keyword>
<name>A0A0M0I5T3_9VIBR</name>
<evidence type="ECO:0000313" key="2">
    <source>
        <dbReference type="EMBL" id="KOO09665.1"/>
    </source>
</evidence>
<dbReference type="EMBL" id="LHPI01000001">
    <property type="protein sequence ID" value="KOO09665.1"/>
    <property type="molecule type" value="Genomic_DNA"/>
</dbReference>
<sequence>MLDTCLSNTKILIIEFAKYYLAAVVVIGLKGELFNIALRVWSDNQMSFYGDGLWQITLILAFFVTCCVLFNKYSPE</sequence>
<reference evidence="3" key="1">
    <citation type="submission" date="2015-08" db="EMBL/GenBank/DDBJ databases">
        <title>Vibrio galatheae sp. nov., a novel member of the Vibrionaceae family isolated from the Solomon Islands.</title>
        <authorList>
            <person name="Giubergia S."/>
            <person name="Machado H."/>
            <person name="Mateiu R.V."/>
            <person name="Gram L."/>
        </authorList>
    </citation>
    <scope>NUCLEOTIDE SEQUENCE [LARGE SCALE GENOMIC DNA]</scope>
    <source>
        <strain evidence="3">DSM 19134</strain>
    </source>
</reference>
<feature type="transmembrane region" description="Helical" evidence="1">
    <location>
        <begin position="20"/>
        <end position="41"/>
    </location>
</feature>
<evidence type="ECO:0000256" key="1">
    <source>
        <dbReference type="SAM" id="Phobius"/>
    </source>
</evidence>
<keyword evidence="1" id="KW-1133">Transmembrane helix</keyword>
<dbReference type="AlphaFoldDB" id="A0A0M0I5T3"/>
<evidence type="ECO:0000313" key="3">
    <source>
        <dbReference type="Proteomes" id="UP000037530"/>
    </source>
</evidence>
<organism evidence="2 3">
    <name type="scientific">Vibrio hepatarius</name>
    <dbReference type="NCBI Taxonomy" id="171383"/>
    <lineage>
        <taxon>Bacteria</taxon>
        <taxon>Pseudomonadati</taxon>
        <taxon>Pseudomonadota</taxon>
        <taxon>Gammaproteobacteria</taxon>
        <taxon>Vibrionales</taxon>
        <taxon>Vibrionaceae</taxon>
        <taxon>Vibrio</taxon>
        <taxon>Vibrio oreintalis group</taxon>
    </lineage>
</organism>
<dbReference type="STRING" id="171383.AKJ31_04740"/>
<proteinExistence type="predicted"/>
<protein>
    <submittedName>
        <fullName evidence="2">Uncharacterized protein</fullName>
    </submittedName>
</protein>
<feature type="transmembrane region" description="Helical" evidence="1">
    <location>
        <begin position="53"/>
        <end position="71"/>
    </location>
</feature>
<keyword evidence="3" id="KW-1185">Reference proteome</keyword>
<accession>A0A0M0I5T3</accession>
<comment type="caution">
    <text evidence="2">The sequence shown here is derived from an EMBL/GenBank/DDBJ whole genome shotgun (WGS) entry which is preliminary data.</text>
</comment>
<keyword evidence="1" id="KW-0472">Membrane</keyword>
<dbReference type="Proteomes" id="UP000037530">
    <property type="component" value="Unassembled WGS sequence"/>
</dbReference>
<gene>
    <name evidence="2" type="ORF">AKJ31_04740</name>
</gene>